<protein>
    <submittedName>
        <fullName evidence="2">Uncharacterized protein</fullName>
    </submittedName>
</protein>
<evidence type="ECO:0000313" key="2">
    <source>
        <dbReference type="EMBL" id="AAO84492.1"/>
    </source>
</evidence>
<name>Q84DW8_TROWH</name>
<proteinExistence type="predicted"/>
<sequence length="93" mass="11208">MSFERPDAPGKPKIEKPDQAVPERPERYWKWRWDYPLAAPQPHDKPRRQKSPRGLHRNYTRMKRSMQVDLWGKLSLQMLLWGSCHYYSVSVTQ</sequence>
<organism evidence="2">
    <name type="scientific">Tropheryma whipplei</name>
    <name type="common">Whipple's bacillus</name>
    <name type="synonym">Tropheryma whippelii</name>
    <dbReference type="NCBI Taxonomy" id="2039"/>
    <lineage>
        <taxon>Bacteria</taxon>
        <taxon>Bacillati</taxon>
        <taxon>Actinomycetota</taxon>
        <taxon>Actinomycetes</taxon>
        <taxon>Micrococcales</taxon>
        <taxon>Tropherymataceae</taxon>
        <taxon>Tropheryma</taxon>
    </lineage>
</organism>
<dbReference type="EMBL" id="AF483651">
    <property type="protein sequence ID" value="AAO84492.1"/>
    <property type="molecule type" value="Genomic_DNA"/>
</dbReference>
<feature type="region of interest" description="Disordered" evidence="1">
    <location>
        <begin position="1"/>
        <end position="23"/>
    </location>
</feature>
<feature type="compositionally biased region" description="Basic residues" evidence="1">
    <location>
        <begin position="45"/>
        <end position="59"/>
    </location>
</feature>
<reference evidence="2" key="1">
    <citation type="journal article" date="2003" name="Syst. Appl. Microbiol.">
        <title>Analysis of conserved non-rRNA genes of Tropheryma whipplei.</title>
        <authorList>
            <person name="Maiwald M."/>
            <person name="Lepp P.W."/>
            <person name="Relman D.A."/>
        </authorList>
    </citation>
    <scope>NUCLEOTIDE SEQUENCE</scope>
</reference>
<feature type="region of interest" description="Disordered" evidence="1">
    <location>
        <begin position="37"/>
        <end position="59"/>
    </location>
</feature>
<evidence type="ECO:0000256" key="1">
    <source>
        <dbReference type="SAM" id="MobiDB-lite"/>
    </source>
</evidence>
<dbReference type="AlphaFoldDB" id="Q84DW8"/>
<accession>Q84DW8</accession>